<dbReference type="GO" id="GO:1990130">
    <property type="term" value="C:GATOR1 complex"/>
    <property type="evidence" value="ECO:0007669"/>
    <property type="project" value="TreeGrafter"/>
</dbReference>
<protein>
    <recommendedName>
        <fullName evidence="2">Nitrogen permease regulator 3</fullName>
    </recommendedName>
    <alternativeName>
        <fullName evidence="2">Required for meiotic nuclear division protein 11</fullName>
    </alternativeName>
</protein>
<dbReference type="GO" id="GO:0051321">
    <property type="term" value="P:meiotic cell cycle"/>
    <property type="evidence" value="ECO:0007669"/>
    <property type="project" value="UniProtKB-UniRule"/>
</dbReference>
<dbReference type="GeneID" id="91096686"/>
<dbReference type="InterPro" id="IPR005365">
    <property type="entry name" value="Npr3"/>
</dbReference>
<evidence type="ECO:0000256" key="2">
    <source>
        <dbReference type="RuleBase" id="RU368069"/>
    </source>
</evidence>
<dbReference type="GO" id="GO:0005774">
    <property type="term" value="C:vacuolar membrane"/>
    <property type="evidence" value="ECO:0007669"/>
    <property type="project" value="UniProtKB-SubCell"/>
</dbReference>
<feature type="region of interest" description="Disordered" evidence="3">
    <location>
        <begin position="281"/>
        <end position="372"/>
    </location>
</feature>
<organism evidence="5 6">
    <name type="scientific">Kwoniella dendrophila CBS 6074</name>
    <dbReference type="NCBI Taxonomy" id="1295534"/>
    <lineage>
        <taxon>Eukaryota</taxon>
        <taxon>Fungi</taxon>
        <taxon>Dikarya</taxon>
        <taxon>Basidiomycota</taxon>
        <taxon>Agaricomycotina</taxon>
        <taxon>Tremellomycetes</taxon>
        <taxon>Tremellales</taxon>
        <taxon>Cryptococcaceae</taxon>
        <taxon>Kwoniella</taxon>
    </lineage>
</organism>
<accession>A0AAX4K0B2</accession>
<evidence type="ECO:0000256" key="3">
    <source>
        <dbReference type="SAM" id="MobiDB-lite"/>
    </source>
</evidence>
<evidence type="ECO:0000259" key="4">
    <source>
        <dbReference type="Pfam" id="PF24064"/>
    </source>
</evidence>
<dbReference type="GO" id="GO:0034198">
    <property type="term" value="P:cellular response to amino acid starvation"/>
    <property type="evidence" value="ECO:0007669"/>
    <property type="project" value="TreeGrafter"/>
</dbReference>
<dbReference type="InterPro" id="IPR056603">
    <property type="entry name" value="HTH_NPRL3"/>
</dbReference>
<feature type="compositionally biased region" description="Acidic residues" evidence="3">
    <location>
        <begin position="291"/>
        <end position="304"/>
    </location>
</feature>
<dbReference type="GO" id="GO:0010508">
    <property type="term" value="P:positive regulation of autophagy"/>
    <property type="evidence" value="ECO:0007669"/>
    <property type="project" value="TreeGrafter"/>
</dbReference>
<dbReference type="GO" id="GO:0038202">
    <property type="term" value="P:TORC1 signaling"/>
    <property type="evidence" value="ECO:0007669"/>
    <property type="project" value="TreeGrafter"/>
</dbReference>
<dbReference type="Pfam" id="PF24064">
    <property type="entry name" value="HTH_NPRL3"/>
    <property type="match status" value="1"/>
</dbReference>
<dbReference type="Proteomes" id="UP001355207">
    <property type="component" value="Chromosome 8"/>
</dbReference>
<feature type="compositionally biased region" description="Low complexity" evidence="3">
    <location>
        <begin position="201"/>
        <end position="223"/>
    </location>
</feature>
<dbReference type="Pfam" id="PF03666">
    <property type="entry name" value="NPR3"/>
    <property type="match status" value="1"/>
</dbReference>
<name>A0AAX4K0B2_9TREE</name>
<dbReference type="AlphaFoldDB" id="A0AAX4K0B2"/>
<feature type="region of interest" description="Disordered" evidence="3">
    <location>
        <begin position="190"/>
        <end position="228"/>
    </location>
</feature>
<keyword evidence="2" id="KW-0732">Signal</keyword>
<evidence type="ECO:0000313" key="5">
    <source>
        <dbReference type="EMBL" id="WWC91075.1"/>
    </source>
</evidence>
<comment type="function">
    <text evidence="2">Mediates inactivation of the TORC1 complex in response to amino acid starvation. Required for meiotic nuclear division.</text>
</comment>
<feature type="compositionally biased region" description="Acidic residues" evidence="3">
    <location>
        <begin position="117"/>
        <end position="143"/>
    </location>
</feature>
<comment type="subcellular location">
    <subcellularLocation>
        <location evidence="2">Vacuole membrane</location>
        <topology evidence="2">Peripheral membrane protein</topology>
    </subcellularLocation>
</comment>
<proteinExistence type="inferred from homology"/>
<dbReference type="GO" id="GO:1904262">
    <property type="term" value="P:negative regulation of TORC1 signaling"/>
    <property type="evidence" value="ECO:0007669"/>
    <property type="project" value="TreeGrafter"/>
</dbReference>
<dbReference type="EMBL" id="CP144105">
    <property type="protein sequence ID" value="WWC91075.1"/>
    <property type="molecule type" value="Genomic_DNA"/>
</dbReference>
<feature type="region of interest" description="Disordered" evidence="3">
    <location>
        <begin position="71"/>
        <end position="177"/>
    </location>
</feature>
<dbReference type="PANTHER" id="PTHR13153">
    <property type="entry name" value="CGTHBA PROTEIN -14 GENE PROTEIN"/>
    <property type="match status" value="1"/>
</dbReference>
<feature type="compositionally biased region" description="Low complexity" evidence="3">
    <location>
        <begin position="152"/>
        <end position="175"/>
    </location>
</feature>
<keyword evidence="2" id="KW-0469">Meiosis</keyword>
<keyword evidence="6" id="KW-1185">Reference proteome</keyword>
<gene>
    <name evidence="5" type="ORF">L201_006016</name>
</gene>
<evidence type="ECO:0000313" key="6">
    <source>
        <dbReference type="Proteomes" id="UP001355207"/>
    </source>
</evidence>
<evidence type="ECO:0000256" key="1">
    <source>
        <dbReference type="ARBA" id="ARBA00010546"/>
    </source>
</evidence>
<comment type="similarity">
    <text evidence="1 2">Belongs to the NPR3 family.</text>
</comment>
<reference evidence="5 6" key="1">
    <citation type="submission" date="2024-01" db="EMBL/GenBank/DDBJ databases">
        <title>Comparative genomics of Cryptococcus and Kwoniella reveals pathogenesis evolution and contrasting modes of karyotype evolution via chromosome fusion or intercentromeric recombination.</title>
        <authorList>
            <person name="Coelho M.A."/>
            <person name="David-Palma M."/>
            <person name="Shea T."/>
            <person name="Bowers K."/>
            <person name="McGinley-Smith S."/>
            <person name="Mohammad A.W."/>
            <person name="Gnirke A."/>
            <person name="Yurkov A.M."/>
            <person name="Nowrousian M."/>
            <person name="Sun S."/>
            <person name="Cuomo C.A."/>
            <person name="Heitman J."/>
        </authorList>
    </citation>
    <scope>NUCLEOTIDE SEQUENCE [LARGE SCALE GENOMIC DNA]</scope>
    <source>
        <strain evidence="5 6">CBS 6074</strain>
    </source>
</reference>
<dbReference type="PANTHER" id="PTHR13153:SF5">
    <property type="entry name" value="GATOR COMPLEX PROTEIN NPRL3"/>
    <property type="match status" value="1"/>
</dbReference>
<feature type="domain" description="GATOR1 complex protein NPRL3 C-terminal HTH" evidence="4">
    <location>
        <begin position="915"/>
        <end position="973"/>
    </location>
</feature>
<feature type="compositionally biased region" description="Low complexity" evidence="3">
    <location>
        <begin position="338"/>
        <end position="367"/>
    </location>
</feature>
<dbReference type="RefSeq" id="XP_066077838.1">
    <property type="nucleotide sequence ID" value="XM_066221741.1"/>
</dbReference>
<feature type="region of interest" description="Disordered" evidence="3">
    <location>
        <begin position="796"/>
        <end position="817"/>
    </location>
</feature>
<sequence length="978" mass="110857">MAENILGLLLVTQSSRGRAVFRYPPDPASPNIRLAQPIYPSATFTATDFDVDYKNPHLGVNNATQLRRRLFGEDGRTSSAASLRKSRLGGDKSDSNRRKKQNKVHPMYYDANSTTYDSEEDDEDGDEDSDGDSSLSSDEDSDYDVVWSHQRNQNQRSSTNDDNNNNNNGNSQSNSALRSIDSSIVIDASRRGSGSTVTDVNNNNNNNGYNHTHNNNNSNSNGNDAKKEKETRDLQYNYALGYHLDFLSDMLTPPRAACNRKFEICVGSVVFLGHPVCSGPDGKWTIPKDIDDQDIGDDDQEDQDNNLPSRGRRTREQVASQPSNLGPLVEHRKEKAQNHSQLSLTSSSTSSPETPNPSSSHSKQSNSDQDDTPNLNMFHLVLIIDKPDPKPGTEAHDEHHHQTLGMYDEVYREIAFKWTAAAWKLQCESNFVAKQTWVMAKYKEKCLSEGVDVTECCRWMYANMPLDRSLNSLYLRLHQLKNQPSNPLHSYLPTTITTQLADMTVHTILSPKVSDADEAWAHWGEIEDQQSESEISDSDDEDYYDDLTTPIRRPELKVEPWQTLLLIDEDAAKRATEISTAIIGLGVGMEGQNITNTNPYGSERRGSKPTLVTAQDQEDETQLMKQLIQACDVTKPLVDIAHLLRFDLDAIVIPLARELVENKKAILVDVINTRLRTIVMPTTIDDHNVSIEQYTARFSREYPNLPTFPAFISQISSSPTPFRDILPSDPDLPTRKLYMSALIWLLRQDIVVQVHTRARVYARKEIKVEAWKRLWRRRREKWLKLQEKQKELLTKSPTGSDLITPRASENPINNPLDSFGTSMLSTVPSPKRSDYNNNNIGPYGGLDRSFLDYDPALEMDSDEDVNSNDNNINGNNSISDKFSHFKIDQDEPLKSEIPKFQSSFIFKPARAQKDESRWLRVVRESNDEVTASKFDLVVQYLDGTTTFEEISYRTGLPRRELDRIINLYKEDIITFVHP</sequence>